<feature type="compositionally biased region" description="Low complexity" evidence="1">
    <location>
        <begin position="517"/>
        <end position="531"/>
    </location>
</feature>
<feature type="domain" description="Inositol polyphosphate-related phosphatase" evidence="2">
    <location>
        <begin position="874"/>
        <end position="1217"/>
    </location>
</feature>
<evidence type="ECO:0000313" key="3">
    <source>
        <dbReference type="EMBL" id="POY70168.1"/>
    </source>
</evidence>
<dbReference type="PANTHER" id="PTHR11200">
    <property type="entry name" value="INOSITOL 5-PHOSPHATASE"/>
    <property type="match status" value="1"/>
</dbReference>
<feature type="compositionally biased region" description="Polar residues" evidence="1">
    <location>
        <begin position="206"/>
        <end position="234"/>
    </location>
</feature>
<dbReference type="InterPro" id="IPR036691">
    <property type="entry name" value="Endo/exonu/phosph_ase_sf"/>
</dbReference>
<evidence type="ECO:0000259" key="2">
    <source>
        <dbReference type="SMART" id="SM00128"/>
    </source>
</evidence>
<dbReference type="PANTHER" id="PTHR11200:SF240">
    <property type="entry name" value="INOSITOL POLYPHOSPHATE 5-PHOSPHATASE C9G1.10C-RELATED"/>
    <property type="match status" value="1"/>
</dbReference>
<dbReference type="InterPro" id="IPR015943">
    <property type="entry name" value="WD40/YVTN_repeat-like_dom_sf"/>
</dbReference>
<dbReference type="AlphaFoldDB" id="A0A2S5B058"/>
<feature type="compositionally biased region" description="Polar residues" evidence="1">
    <location>
        <begin position="98"/>
        <end position="110"/>
    </location>
</feature>
<dbReference type="SMART" id="SM00320">
    <property type="entry name" value="WD40"/>
    <property type="match status" value="3"/>
</dbReference>
<dbReference type="STRING" id="741276.A0A2S5B058"/>
<dbReference type="SUPFAM" id="SSF56219">
    <property type="entry name" value="DNase I-like"/>
    <property type="match status" value="1"/>
</dbReference>
<organism evidence="3 4">
    <name type="scientific">Rhodotorula taiwanensis</name>
    <dbReference type="NCBI Taxonomy" id="741276"/>
    <lineage>
        <taxon>Eukaryota</taxon>
        <taxon>Fungi</taxon>
        <taxon>Dikarya</taxon>
        <taxon>Basidiomycota</taxon>
        <taxon>Pucciniomycotina</taxon>
        <taxon>Microbotryomycetes</taxon>
        <taxon>Sporidiobolales</taxon>
        <taxon>Sporidiobolaceae</taxon>
        <taxon>Rhodotorula</taxon>
    </lineage>
</organism>
<dbReference type="InterPro" id="IPR000300">
    <property type="entry name" value="IPPc"/>
</dbReference>
<dbReference type="Proteomes" id="UP000237144">
    <property type="component" value="Unassembled WGS sequence"/>
</dbReference>
<feature type="compositionally biased region" description="Pro residues" evidence="1">
    <location>
        <begin position="395"/>
        <end position="406"/>
    </location>
</feature>
<dbReference type="OrthoDB" id="2248459at2759"/>
<accession>A0A2S5B058</accession>
<feature type="compositionally biased region" description="Low complexity" evidence="1">
    <location>
        <begin position="291"/>
        <end position="301"/>
    </location>
</feature>
<dbReference type="Gene3D" id="3.60.10.10">
    <property type="entry name" value="Endonuclease/exonuclease/phosphatase"/>
    <property type="match status" value="1"/>
</dbReference>
<comment type="caution">
    <text evidence="3">The sequence shown here is derived from an EMBL/GenBank/DDBJ whole genome shotgun (WGS) entry which is preliminary data.</text>
</comment>
<evidence type="ECO:0000256" key="1">
    <source>
        <dbReference type="SAM" id="MobiDB-lite"/>
    </source>
</evidence>
<dbReference type="InterPro" id="IPR046985">
    <property type="entry name" value="IP5"/>
</dbReference>
<gene>
    <name evidence="3" type="ORF">BMF94_6751</name>
</gene>
<feature type="compositionally biased region" description="Low complexity" evidence="1">
    <location>
        <begin position="68"/>
        <end position="78"/>
    </location>
</feature>
<feature type="compositionally biased region" description="Pro residues" evidence="1">
    <location>
        <begin position="27"/>
        <end position="36"/>
    </location>
</feature>
<sequence length="1250" mass="134559">MSGDAEDPPQSFSSLRARFEQLATTPPAAPPKPAPKPAAALARPAPAPKPTQLAQKLQSDDGAEQERGPAPAGAVASGADREVQNGNLGPAELEPGSRSATLSRDSNSSRGAVEDGDGEEGGDPFGENAGTADERTDTTASVPAPPALPLEETRAGVVEENQIDRPDLSRSQGSIRRPPPPRPAATATRMSQDKATEAPTLEQEEGTSVTHARSELSTPDTATVNSASPATSVRSLVSRFAGAPDMIGMRSNSAPALNVATNLRLRSDISAPGSQSVPLSPFETGDALSNDGYSSDSTYHSSSDDEGPEPEKASVDAVGRPIIPPRPAIHEHPPTPAPINITMPALPNRPRRAASPLSPTVSVATGPTPQDQALSIPFTRSPSNSISVSADGPAGLPPIPARPLPPARDQATRFPPSRAEGVAPALPAREHPAPAVPLPPRPAVSAPPAPELSAIAAATTAYVPPPPPMRTAVAAEKWPPKRPSMQNGSGAGDGSSEGEGDDIAPGQEFPDATFANRRPPTLRTRRPVQTTNQFSAWTARGSRVVTAHHRLHLWYSSSSGVTSQSIPICNDQQKFLSVAWRAADADRPEDEGRYLWCGTKEGHLFEVDVEQLTVTEARQHAHSYPVTSIYRHGRSMITVDESGKVLVWSENGGLAGSLAVAATAQQRLPAQQTWMSLLGDELWTSSGPTSKPGSTAVSMRSPQIRIFDPTGSRGGAFSLLNRPLVTPESAGYVGAVSASAIVPEQDHLVFLGHDNGFISVWDRSTYSCAQVQRVAAGCVSALIGVRNSLWAGFRTGYIHVYDVSADPWVVLKAWKAHEDPVIRMMVDATSLWQDATLQVASASNESVCLWDGFLREDWIDAELHLRQPDYCTFRSIRALCVTWNVDSNRPADLQGSVDNLEFLRNVVTSVDSPDIISFGFQEMIDLEDKKLTAKSMLIGKKKAVDGKMSDSLSASYRQWHDKLVQAVRMHLPADTPYTVVHVGDMIGLFSCILVKTSEATRLRDSALVTVKTGMGGRYGNKGAILSRFVIDDSSLCFVNCHLAAGQSHRRQRDRDVADILESKASFSQLASSSPGAYAPGGAGTMVFDHELTIFSGDLNYRIDARRDTVVSAVATGNAESLLQHDQLLKNLANNQSFRLRSFKEAPIRFPPTYKYDPGTDQYDSSPKRRIPAWCDRILWRADRGDDVSPLHYQRYEVNVSDHKPVSAAFDIRIKRIDSNKRATVWQEVESAWFSVESSILESARRYYGEK</sequence>
<dbReference type="InterPro" id="IPR036322">
    <property type="entry name" value="WD40_repeat_dom_sf"/>
</dbReference>
<feature type="compositionally biased region" description="Polar residues" evidence="1">
    <location>
        <begin position="357"/>
        <end position="388"/>
    </location>
</feature>
<dbReference type="SUPFAM" id="SSF50978">
    <property type="entry name" value="WD40 repeat-like"/>
    <property type="match status" value="1"/>
</dbReference>
<dbReference type="Gene3D" id="2.130.10.10">
    <property type="entry name" value="YVTN repeat-like/Quinoprotein amine dehydrogenase"/>
    <property type="match status" value="1"/>
</dbReference>
<protein>
    <recommendedName>
        <fullName evidence="2">Inositol polyphosphate-related phosphatase domain-containing protein</fullName>
    </recommendedName>
</protein>
<reference evidence="3 4" key="1">
    <citation type="journal article" date="2018" name="Front. Microbiol.">
        <title>Prospects for Fungal Bioremediation of Acidic Radioactive Waste Sites: Characterization and Genome Sequence of Rhodotorula taiwanensis MD1149.</title>
        <authorList>
            <person name="Tkavc R."/>
            <person name="Matrosova V.Y."/>
            <person name="Grichenko O.E."/>
            <person name="Gostincar C."/>
            <person name="Volpe R.P."/>
            <person name="Klimenkova P."/>
            <person name="Gaidamakova E.K."/>
            <person name="Zhou C.E."/>
            <person name="Stewart B.J."/>
            <person name="Lyman M.G."/>
            <person name="Malfatti S.A."/>
            <person name="Rubinfeld B."/>
            <person name="Courtot M."/>
            <person name="Singh J."/>
            <person name="Dalgard C.L."/>
            <person name="Hamilton T."/>
            <person name="Frey K.G."/>
            <person name="Gunde-Cimerman N."/>
            <person name="Dugan L."/>
            <person name="Daly M.J."/>
        </authorList>
    </citation>
    <scope>NUCLEOTIDE SEQUENCE [LARGE SCALE GENOMIC DNA]</scope>
    <source>
        <strain evidence="3 4">MD1149</strain>
    </source>
</reference>
<feature type="region of interest" description="Disordered" evidence="1">
    <location>
        <begin position="462"/>
        <end position="534"/>
    </location>
</feature>
<dbReference type="GO" id="GO:0046856">
    <property type="term" value="P:phosphatidylinositol dephosphorylation"/>
    <property type="evidence" value="ECO:0007669"/>
    <property type="project" value="InterPro"/>
</dbReference>
<proteinExistence type="predicted"/>
<evidence type="ECO:0000313" key="4">
    <source>
        <dbReference type="Proteomes" id="UP000237144"/>
    </source>
</evidence>
<dbReference type="GO" id="GO:0004439">
    <property type="term" value="F:phosphatidylinositol-4,5-bisphosphate 5-phosphatase activity"/>
    <property type="evidence" value="ECO:0007669"/>
    <property type="project" value="TreeGrafter"/>
</dbReference>
<dbReference type="Pfam" id="PF22669">
    <property type="entry name" value="Exo_endo_phos2"/>
    <property type="match status" value="1"/>
</dbReference>
<name>A0A2S5B058_9BASI</name>
<feature type="region of interest" description="Disordered" evidence="1">
    <location>
        <begin position="1"/>
        <end position="234"/>
    </location>
</feature>
<feature type="region of interest" description="Disordered" evidence="1">
    <location>
        <begin position="270"/>
        <end position="424"/>
    </location>
</feature>
<dbReference type="EMBL" id="PJQD01000140">
    <property type="protein sequence ID" value="POY70168.1"/>
    <property type="molecule type" value="Genomic_DNA"/>
</dbReference>
<dbReference type="SMART" id="SM00128">
    <property type="entry name" value="IPPc"/>
    <property type="match status" value="1"/>
</dbReference>
<dbReference type="InterPro" id="IPR001680">
    <property type="entry name" value="WD40_rpt"/>
</dbReference>
<keyword evidence="4" id="KW-1185">Reference proteome</keyword>